<evidence type="ECO:0000256" key="1">
    <source>
        <dbReference type="ARBA" id="ARBA00004141"/>
    </source>
</evidence>
<evidence type="ECO:0000256" key="8">
    <source>
        <dbReference type="SAM" id="Phobius"/>
    </source>
</evidence>
<dbReference type="InterPro" id="IPR044851">
    <property type="entry name" value="Wax_synthase"/>
</dbReference>
<evidence type="ECO:0000313" key="10">
    <source>
        <dbReference type="EMBL" id="KZP09605.1"/>
    </source>
</evidence>
<dbReference type="PANTHER" id="PTHR31595:SF57">
    <property type="entry name" value="OS04G0481900 PROTEIN"/>
    <property type="match status" value="1"/>
</dbReference>
<gene>
    <name evidence="10" type="ORF">FIBSPDRAFT_873460</name>
</gene>
<keyword evidence="6 8" id="KW-1133">Transmembrane helix</keyword>
<dbReference type="EMBL" id="KV417696">
    <property type="protein sequence ID" value="KZP09605.1"/>
    <property type="molecule type" value="Genomic_DNA"/>
</dbReference>
<name>A0A165YJ00_9AGAM</name>
<accession>A0A165YJ00</accession>
<proteinExistence type="inferred from homology"/>
<dbReference type="GO" id="GO:0008374">
    <property type="term" value="F:O-acyltransferase activity"/>
    <property type="evidence" value="ECO:0007669"/>
    <property type="project" value="InterPro"/>
</dbReference>
<evidence type="ECO:0000256" key="7">
    <source>
        <dbReference type="ARBA" id="ARBA00023136"/>
    </source>
</evidence>
<reference evidence="10 11" key="1">
    <citation type="journal article" date="2016" name="Mol. Biol. Evol.">
        <title>Comparative Genomics of Early-Diverging Mushroom-Forming Fungi Provides Insights into the Origins of Lignocellulose Decay Capabilities.</title>
        <authorList>
            <person name="Nagy L.G."/>
            <person name="Riley R."/>
            <person name="Tritt A."/>
            <person name="Adam C."/>
            <person name="Daum C."/>
            <person name="Floudas D."/>
            <person name="Sun H."/>
            <person name="Yadav J.S."/>
            <person name="Pangilinan J."/>
            <person name="Larsson K.H."/>
            <person name="Matsuura K."/>
            <person name="Barry K."/>
            <person name="Labutti K."/>
            <person name="Kuo R."/>
            <person name="Ohm R.A."/>
            <person name="Bhattacharya S.S."/>
            <person name="Shirouzu T."/>
            <person name="Yoshinaga Y."/>
            <person name="Martin F.M."/>
            <person name="Grigoriev I.V."/>
            <person name="Hibbett D.S."/>
        </authorList>
    </citation>
    <scope>NUCLEOTIDE SEQUENCE [LARGE SCALE GENOMIC DNA]</scope>
    <source>
        <strain evidence="10 11">CBS 109695</strain>
    </source>
</reference>
<evidence type="ECO:0000313" key="11">
    <source>
        <dbReference type="Proteomes" id="UP000076532"/>
    </source>
</evidence>
<dbReference type="GO" id="GO:0016020">
    <property type="term" value="C:membrane"/>
    <property type="evidence" value="ECO:0007669"/>
    <property type="project" value="UniProtKB-SubCell"/>
</dbReference>
<comment type="subcellular location">
    <subcellularLocation>
        <location evidence="1">Membrane</location>
        <topology evidence="1">Multi-pass membrane protein</topology>
    </subcellularLocation>
</comment>
<sequence length="382" mass="42081">MASKPALPTVQFLVLPPLFLALVMAVRPSLPFRILAFALLSLVSYYGIVAYSTGDVSIDYLQGTTFGIAIANAIHFLLLSDPMVDFRHDSDTASPTEKGILGRMYWCFGLQNAMRGIGWNYRLPHTPDSPTDERWPFVARQLKSVLWNLLLVDAAQTYIQWNPSFGAGDNAPVPIDTQGPVETSANIIAWCGKVCWNLSLYYSLFALLSVAVGFYQPKDFPPVFGRWRDSYTLRRFWGRTWHQALRRPFSSIGKSVARAVGAQPGTNTSSYLQLYTAFVVSGLVHSAGDAMVGADQFGASFMFFLVQAIAITGEDCVVGAARKAGWTASSPASRAAGYVWVWCWFVYSAPLTVNWQVLMGMAKSEVLPISPIRYVLQALGKA</sequence>
<dbReference type="Proteomes" id="UP000076532">
    <property type="component" value="Unassembled WGS sequence"/>
</dbReference>
<protein>
    <recommendedName>
        <fullName evidence="9">Wax synthase domain-containing protein</fullName>
    </recommendedName>
</protein>
<comment type="pathway">
    <text evidence="2">Secondary metabolite biosynthesis.</text>
</comment>
<organism evidence="10 11">
    <name type="scientific">Athelia psychrophila</name>
    <dbReference type="NCBI Taxonomy" id="1759441"/>
    <lineage>
        <taxon>Eukaryota</taxon>
        <taxon>Fungi</taxon>
        <taxon>Dikarya</taxon>
        <taxon>Basidiomycota</taxon>
        <taxon>Agaricomycotina</taxon>
        <taxon>Agaricomycetes</taxon>
        <taxon>Agaricomycetidae</taxon>
        <taxon>Atheliales</taxon>
        <taxon>Atheliaceae</taxon>
        <taxon>Athelia</taxon>
    </lineage>
</organism>
<feature type="domain" description="Wax synthase" evidence="9">
    <location>
        <begin position="221"/>
        <end position="305"/>
    </location>
</feature>
<evidence type="ECO:0000256" key="3">
    <source>
        <dbReference type="ARBA" id="ARBA00007282"/>
    </source>
</evidence>
<evidence type="ECO:0000259" key="9">
    <source>
        <dbReference type="Pfam" id="PF13813"/>
    </source>
</evidence>
<dbReference type="Pfam" id="PF13813">
    <property type="entry name" value="MBOAT_2"/>
    <property type="match status" value="1"/>
</dbReference>
<dbReference type="InterPro" id="IPR032805">
    <property type="entry name" value="Wax_synthase_dom"/>
</dbReference>
<dbReference type="STRING" id="436010.A0A165YJ00"/>
<keyword evidence="4" id="KW-0808">Transferase</keyword>
<feature type="transmembrane region" description="Helical" evidence="8">
    <location>
        <begin position="60"/>
        <end position="79"/>
    </location>
</feature>
<comment type="similarity">
    <text evidence="3">Belongs to the wax synthase family.</text>
</comment>
<dbReference type="AlphaFoldDB" id="A0A165YJ00"/>
<dbReference type="OrthoDB" id="1077582at2759"/>
<evidence type="ECO:0000256" key="6">
    <source>
        <dbReference type="ARBA" id="ARBA00022989"/>
    </source>
</evidence>
<feature type="transmembrane region" description="Helical" evidence="8">
    <location>
        <begin position="194"/>
        <end position="215"/>
    </location>
</feature>
<dbReference type="PANTHER" id="PTHR31595">
    <property type="entry name" value="LONG-CHAIN-ALCOHOL O-FATTY-ACYLTRANSFERASE 3-RELATED"/>
    <property type="match status" value="1"/>
</dbReference>
<keyword evidence="11" id="KW-1185">Reference proteome</keyword>
<evidence type="ECO:0000256" key="5">
    <source>
        <dbReference type="ARBA" id="ARBA00022692"/>
    </source>
</evidence>
<evidence type="ECO:0000256" key="4">
    <source>
        <dbReference type="ARBA" id="ARBA00022679"/>
    </source>
</evidence>
<feature type="transmembrane region" description="Helical" evidence="8">
    <location>
        <begin position="34"/>
        <end position="54"/>
    </location>
</feature>
<evidence type="ECO:0000256" key="2">
    <source>
        <dbReference type="ARBA" id="ARBA00005179"/>
    </source>
</evidence>
<feature type="transmembrane region" description="Helical" evidence="8">
    <location>
        <begin position="6"/>
        <end position="27"/>
    </location>
</feature>
<dbReference type="GO" id="GO:0006629">
    <property type="term" value="P:lipid metabolic process"/>
    <property type="evidence" value="ECO:0007669"/>
    <property type="project" value="InterPro"/>
</dbReference>
<keyword evidence="7 8" id="KW-0472">Membrane</keyword>
<keyword evidence="5 8" id="KW-0812">Transmembrane</keyword>